<evidence type="ECO:0000256" key="1">
    <source>
        <dbReference type="ARBA" id="ARBA00009437"/>
    </source>
</evidence>
<dbReference type="RefSeq" id="WP_007014344.1">
    <property type="nucleotide sequence ID" value="NZ_AGFM01000055.1"/>
</dbReference>
<feature type="domain" description="HTH lysR-type" evidence="5">
    <location>
        <begin position="6"/>
        <end position="63"/>
    </location>
</feature>
<accession>G6EGK6</accession>
<keyword evidence="4" id="KW-0804">Transcription</keyword>
<evidence type="ECO:0000259" key="5">
    <source>
        <dbReference type="PROSITE" id="PS50931"/>
    </source>
</evidence>
<dbReference type="InterPro" id="IPR005119">
    <property type="entry name" value="LysR_subst-bd"/>
</dbReference>
<keyword evidence="7" id="KW-1185">Reference proteome</keyword>
<dbReference type="PRINTS" id="PR00039">
    <property type="entry name" value="HTHLYSR"/>
</dbReference>
<keyword evidence="2" id="KW-0805">Transcription regulation</keyword>
<evidence type="ECO:0000256" key="3">
    <source>
        <dbReference type="ARBA" id="ARBA00023125"/>
    </source>
</evidence>
<dbReference type="Gene3D" id="3.40.190.10">
    <property type="entry name" value="Periplasmic binding protein-like II"/>
    <property type="match status" value="2"/>
</dbReference>
<dbReference type="InterPro" id="IPR036388">
    <property type="entry name" value="WH-like_DNA-bd_sf"/>
</dbReference>
<dbReference type="Pfam" id="PF03466">
    <property type="entry name" value="LysR_substrate"/>
    <property type="match status" value="1"/>
</dbReference>
<dbReference type="OrthoDB" id="8339333at2"/>
<dbReference type="SUPFAM" id="SSF53850">
    <property type="entry name" value="Periplasmic binding protein-like II"/>
    <property type="match status" value="1"/>
</dbReference>
<evidence type="ECO:0000313" key="6">
    <source>
        <dbReference type="EMBL" id="EHJ59553.1"/>
    </source>
</evidence>
<dbReference type="PROSITE" id="PS50931">
    <property type="entry name" value="HTH_LYSR"/>
    <property type="match status" value="1"/>
</dbReference>
<proteinExistence type="inferred from homology"/>
<dbReference type="EMBL" id="AGFM01000055">
    <property type="protein sequence ID" value="EHJ59553.1"/>
    <property type="molecule type" value="Genomic_DNA"/>
</dbReference>
<dbReference type="KEGG" id="npn:JI59_21815"/>
<dbReference type="InterPro" id="IPR050389">
    <property type="entry name" value="LysR-type_TF"/>
</dbReference>
<keyword evidence="3" id="KW-0238">DNA-binding</keyword>
<evidence type="ECO:0000256" key="4">
    <source>
        <dbReference type="ARBA" id="ARBA00023163"/>
    </source>
</evidence>
<dbReference type="InterPro" id="IPR000847">
    <property type="entry name" value="LysR_HTH_N"/>
</dbReference>
<dbReference type="Proteomes" id="UP000004030">
    <property type="component" value="Unassembled WGS sequence"/>
</dbReference>
<evidence type="ECO:0000313" key="7">
    <source>
        <dbReference type="Proteomes" id="UP000004030"/>
    </source>
</evidence>
<evidence type="ECO:0000256" key="2">
    <source>
        <dbReference type="ARBA" id="ARBA00023015"/>
    </source>
</evidence>
<gene>
    <name evidence="6" type="ORF">NSU_3436</name>
</gene>
<dbReference type="eggNOG" id="COG0583">
    <property type="taxonomic scope" value="Bacteria"/>
</dbReference>
<dbReference type="PATRIC" id="fig|1088721.3.peg.3389"/>
<comment type="caution">
    <text evidence="6">The sequence shown here is derived from an EMBL/GenBank/DDBJ whole genome shotgun (WGS) entry which is preliminary data.</text>
</comment>
<dbReference type="InterPro" id="IPR036390">
    <property type="entry name" value="WH_DNA-bd_sf"/>
</dbReference>
<sequence>MRFRGLDLNLIHVLDILLDERSVSRAARKLNLSQPAVSAALSRLREYFHDELLIPVGRQMVPTAFSASLRPTVREMLGKAEQLTSATHQFEPATSRRRFRIGASDYVLMVVIAPMLRRLLVEAPGLEFEIIPPGVGIGERLDSGDIDVIISPAQFLDERHPVTLLFHDTHVILGAAENPVMATPPDIDRFCSAKQVTVSVGPHQELTFAERHLQPYRQKRRLEVFITSFSALGQVLAGTDRIAVVQRRLAEVFVESHPLVIQPLPIALPPMEEVAQIHATRVDDAGIRWLLAELQFQATGERPSGPVA</sequence>
<dbReference type="PANTHER" id="PTHR30118">
    <property type="entry name" value="HTH-TYPE TRANSCRIPTIONAL REGULATOR LEUO-RELATED"/>
    <property type="match status" value="1"/>
</dbReference>
<dbReference type="Pfam" id="PF00126">
    <property type="entry name" value="HTH_1"/>
    <property type="match status" value="1"/>
</dbReference>
<dbReference type="AlphaFoldDB" id="G6EGK6"/>
<dbReference type="GO" id="GO:0003700">
    <property type="term" value="F:DNA-binding transcription factor activity"/>
    <property type="evidence" value="ECO:0007669"/>
    <property type="project" value="InterPro"/>
</dbReference>
<dbReference type="GO" id="GO:0003677">
    <property type="term" value="F:DNA binding"/>
    <property type="evidence" value="ECO:0007669"/>
    <property type="project" value="UniProtKB-KW"/>
</dbReference>
<name>G6EGK6_9SPHN</name>
<comment type="similarity">
    <text evidence="1">Belongs to the LysR transcriptional regulatory family.</text>
</comment>
<reference evidence="6 7" key="1">
    <citation type="journal article" date="2012" name="J. Bacteriol.">
        <title>Genome sequence of benzo(a)pyrene-degrading bacterium Novosphingobium pentaromativorans US6-1.</title>
        <authorList>
            <person name="Luo Y.R."/>
            <person name="Kang S.G."/>
            <person name="Kim S.J."/>
            <person name="Kim M.R."/>
            <person name="Li N."/>
            <person name="Lee J.H."/>
            <person name="Kwon K.K."/>
        </authorList>
    </citation>
    <scope>NUCLEOTIDE SEQUENCE [LARGE SCALE GENOMIC DNA]</scope>
    <source>
        <strain evidence="6 7">US6-1</strain>
    </source>
</reference>
<dbReference type="SUPFAM" id="SSF46785">
    <property type="entry name" value="Winged helix' DNA-binding domain"/>
    <property type="match status" value="1"/>
</dbReference>
<protein>
    <recommendedName>
        <fullName evidence="5">HTH lysR-type domain-containing protein</fullName>
    </recommendedName>
</protein>
<organism evidence="6 7">
    <name type="scientific">Novosphingobium pentaromativorans US6-1</name>
    <dbReference type="NCBI Taxonomy" id="1088721"/>
    <lineage>
        <taxon>Bacteria</taxon>
        <taxon>Pseudomonadati</taxon>
        <taxon>Pseudomonadota</taxon>
        <taxon>Alphaproteobacteria</taxon>
        <taxon>Sphingomonadales</taxon>
        <taxon>Sphingomonadaceae</taxon>
        <taxon>Novosphingobium</taxon>
    </lineage>
</organism>
<dbReference type="PANTHER" id="PTHR30118:SF6">
    <property type="entry name" value="HTH-TYPE TRANSCRIPTIONAL REGULATOR LEUO"/>
    <property type="match status" value="1"/>
</dbReference>
<dbReference type="Gene3D" id="1.10.10.10">
    <property type="entry name" value="Winged helix-like DNA-binding domain superfamily/Winged helix DNA-binding domain"/>
    <property type="match status" value="1"/>
</dbReference>